<gene>
    <name evidence="2" type="ORF">AHA02nite_13230</name>
</gene>
<comment type="caution">
    <text evidence="2">The sequence shown here is derived from an EMBL/GenBank/DDBJ whole genome shotgun (WGS) entry which is preliminary data.</text>
</comment>
<evidence type="ECO:0000313" key="2">
    <source>
        <dbReference type="EMBL" id="GEN45547.1"/>
    </source>
</evidence>
<evidence type="ECO:0000313" key="3">
    <source>
        <dbReference type="Proteomes" id="UP000321440"/>
    </source>
</evidence>
<reference evidence="2 3" key="1">
    <citation type="submission" date="2019-07" db="EMBL/GenBank/DDBJ databases">
        <title>Whole genome shotgun sequence of Alkalibacillus haloalkaliphilus NBRC 103110.</title>
        <authorList>
            <person name="Hosoyama A."/>
            <person name="Uohara A."/>
            <person name="Ohji S."/>
            <person name="Ichikawa N."/>
        </authorList>
    </citation>
    <scope>NUCLEOTIDE SEQUENCE [LARGE SCALE GENOMIC DNA]</scope>
    <source>
        <strain evidence="2 3">NBRC 103110</strain>
    </source>
</reference>
<sequence length="41" mass="4474">MRAKSSTSHLKQLRATDNSSKTHRGVKSSRRRRGGCGCSGK</sequence>
<feature type="compositionally biased region" description="Basic residues" evidence="1">
    <location>
        <begin position="21"/>
        <end position="34"/>
    </location>
</feature>
<proteinExistence type="predicted"/>
<dbReference type="AlphaFoldDB" id="A0A511W3L6"/>
<name>A0A511W3L6_9BACI</name>
<accession>A0A511W3L6</accession>
<organism evidence="2 3">
    <name type="scientific">Alkalibacillus haloalkaliphilus</name>
    <dbReference type="NCBI Taxonomy" id="94136"/>
    <lineage>
        <taxon>Bacteria</taxon>
        <taxon>Bacillati</taxon>
        <taxon>Bacillota</taxon>
        <taxon>Bacilli</taxon>
        <taxon>Bacillales</taxon>
        <taxon>Bacillaceae</taxon>
        <taxon>Alkalibacillus</taxon>
    </lineage>
</organism>
<evidence type="ECO:0000256" key="1">
    <source>
        <dbReference type="SAM" id="MobiDB-lite"/>
    </source>
</evidence>
<protein>
    <submittedName>
        <fullName evidence="2">Uncharacterized protein</fullName>
    </submittedName>
</protein>
<dbReference type="Proteomes" id="UP000321440">
    <property type="component" value="Unassembled WGS sequence"/>
</dbReference>
<feature type="region of interest" description="Disordered" evidence="1">
    <location>
        <begin position="1"/>
        <end position="41"/>
    </location>
</feature>
<dbReference type="EMBL" id="BJYA01000005">
    <property type="protein sequence ID" value="GEN45547.1"/>
    <property type="molecule type" value="Genomic_DNA"/>
</dbReference>
<dbReference type="RefSeq" id="WP_281284093.1">
    <property type="nucleotide sequence ID" value="NZ_BJYA01000005.1"/>
</dbReference>
<feature type="compositionally biased region" description="Polar residues" evidence="1">
    <location>
        <begin position="1"/>
        <end position="19"/>
    </location>
</feature>
<keyword evidence="3" id="KW-1185">Reference proteome</keyword>